<keyword evidence="3" id="KW-1185">Reference proteome</keyword>
<evidence type="ECO:0000313" key="1">
    <source>
        <dbReference type="EMBL" id="KAF0698171.1"/>
    </source>
</evidence>
<reference evidence="2 3" key="1">
    <citation type="submission" date="2019-03" db="EMBL/GenBank/DDBJ databases">
        <authorList>
            <person name="Gaulin E."/>
            <person name="Dumas B."/>
        </authorList>
    </citation>
    <scope>NUCLEOTIDE SEQUENCE [LARGE SCALE GENOMIC DNA]</scope>
    <source>
        <strain evidence="2">CBS 568.67</strain>
    </source>
</reference>
<dbReference type="AlphaFoldDB" id="A0A485KS52"/>
<sequence length="205" mass="22213">MALSLVSASVRCDAPQIYVYDPNTSGGVYGAIEINFLYDDNDKYQGAEIFADLDVSDANWTALALNDAKCNGPVTDFKWHIHTKWSNLDSSSGFVGDCSLANAGNHYDPDYACGPNSEHAAEDKCKLITPKYNCTPATYMTNPKACEKGDLSGKLGAVKNVDGAVQGYWVDPYFPDPSESTAKWNLMLHAVCGTNTPRFICATSL</sequence>
<gene>
    <name evidence="2" type="primary">Aste57867_11156</name>
    <name evidence="1" type="ORF">As57867_011114</name>
    <name evidence="2" type="ORF">ASTE57867_11156</name>
</gene>
<evidence type="ECO:0000313" key="2">
    <source>
        <dbReference type="EMBL" id="VFT88023.1"/>
    </source>
</evidence>
<reference evidence="1" key="2">
    <citation type="submission" date="2019-06" db="EMBL/GenBank/DDBJ databases">
        <title>Genomics analysis of Aphanomyces spp. identifies a new class of oomycete effector associated with host adaptation.</title>
        <authorList>
            <person name="Gaulin E."/>
        </authorList>
    </citation>
    <scope>NUCLEOTIDE SEQUENCE</scope>
    <source>
        <strain evidence="1">CBS 578.67</strain>
    </source>
</reference>
<evidence type="ECO:0000313" key="3">
    <source>
        <dbReference type="Proteomes" id="UP000332933"/>
    </source>
</evidence>
<dbReference type="EMBL" id="CAADRA010005278">
    <property type="protein sequence ID" value="VFT88023.1"/>
    <property type="molecule type" value="Genomic_DNA"/>
</dbReference>
<dbReference type="GO" id="GO:0046872">
    <property type="term" value="F:metal ion binding"/>
    <property type="evidence" value="ECO:0007669"/>
    <property type="project" value="InterPro"/>
</dbReference>
<dbReference type="Gene3D" id="2.60.40.200">
    <property type="entry name" value="Superoxide dismutase, copper/zinc binding domain"/>
    <property type="match status" value="1"/>
</dbReference>
<proteinExistence type="predicted"/>
<dbReference type="OrthoDB" id="159229at2759"/>
<dbReference type="GO" id="GO:0006801">
    <property type="term" value="P:superoxide metabolic process"/>
    <property type="evidence" value="ECO:0007669"/>
    <property type="project" value="InterPro"/>
</dbReference>
<accession>A0A485KS52</accession>
<name>A0A485KS52_9STRA</name>
<protein>
    <submittedName>
        <fullName evidence="2">Aste57867_11156 protein</fullName>
    </submittedName>
</protein>
<organism evidence="2 3">
    <name type="scientific">Aphanomyces stellatus</name>
    <dbReference type="NCBI Taxonomy" id="120398"/>
    <lineage>
        <taxon>Eukaryota</taxon>
        <taxon>Sar</taxon>
        <taxon>Stramenopiles</taxon>
        <taxon>Oomycota</taxon>
        <taxon>Saprolegniomycetes</taxon>
        <taxon>Saprolegniales</taxon>
        <taxon>Verrucalvaceae</taxon>
        <taxon>Aphanomyces</taxon>
    </lineage>
</organism>
<dbReference type="InterPro" id="IPR036423">
    <property type="entry name" value="SOD-like_Cu/Zn_dom_sf"/>
</dbReference>
<dbReference type="Proteomes" id="UP000332933">
    <property type="component" value="Unassembled WGS sequence"/>
</dbReference>
<dbReference type="EMBL" id="VJMH01005257">
    <property type="protein sequence ID" value="KAF0698171.1"/>
    <property type="molecule type" value="Genomic_DNA"/>
</dbReference>